<organism evidence="2 3">
    <name type="scientific">Stutzerimonas stutzeri</name>
    <name type="common">Pseudomonas stutzeri</name>
    <dbReference type="NCBI Taxonomy" id="316"/>
    <lineage>
        <taxon>Bacteria</taxon>
        <taxon>Pseudomonadati</taxon>
        <taxon>Pseudomonadota</taxon>
        <taxon>Gammaproteobacteria</taxon>
        <taxon>Pseudomonadales</taxon>
        <taxon>Pseudomonadaceae</taxon>
        <taxon>Stutzerimonas</taxon>
    </lineage>
</organism>
<dbReference type="InterPro" id="IPR018723">
    <property type="entry name" value="DUF2254_membrane"/>
</dbReference>
<dbReference type="Pfam" id="PF10011">
    <property type="entry name" value="DUF2254"/>
    <property type="match status" value="1"/>
</dbReference>
<name>A0A172WU14_STUST</name>
<evidence type="ECO:0000313" key="2">
    <source>
        <dbReference type="EMBL" id="ANF26729.1"/>
    </source>
</evidence>
<reference evidence="2 3" key="1">
    <citation type="submission" date="2016-05" db="EMBL/GenBank/DDBJ databases">
        <title>Genome sequence of Pseudomonas stutzeri 273 and identification of the exopolysaccharide biosynthesis locus.</title>
        <authorList>
            <person name="Wu S."/>
            <person name="Sun C."/>
        </authorList>
    </citation>
    <scope>NUCLEOTIDE SEQUENCE [LARGE SCALE GENOMIC DNA]</scope>
    <source>
        <strain evidence="2 3">273</strain>
    </source>
</reference>
<evidence type="ECO:0008006" key="4">
    <source>
        <dbReference type="Google" id="ProtNLM"/>
    </source>
</evidence>
<evidence type="ECO:0000313" key="3">
    <source>
        <dbReference type="Proteomes" id="UP000077787"/>
    </source>
</evidence>
<dbReference type="OrthoDB" id="2955631at2"/>
<sequence>MSAPANMVFRAVKRVTDSIAFYPVLIPAVYAVLAMLVLAFESTSLAPALRDRLPPGLVDADNSREVLSTLITGIISLTVFSFSMVMVVLNGAAARLSPRVLPGLVSDLRNQVILGIYLGSIVYCLVMIGTLNGKAPASVPALGLLLALVFGMFCMALFVVFIRSVSQSIQVEWILSQLYNDASANLKKRKKRIAGVADIPDATDWWCLPAARPGYLREVNERRLGKVLRKHNLTAMIQVEPGFFLIEGHLLIKLSTRLSDTEANEVLDCFDFHDNEFAGANVSYGMRQISEIAVKAISPAINDPGTAIRAVNLLGVLLKRLGGVPPFDVGCCDGGRPRLFYPQLEMPHMLQTIIAPIRIYGGHDPQVLVTLLQCLKNALHGNPSDAQRDALHDEIRALRDDADAKVGNPRDRQAVNEVIERVAELQLRLPAVALLPIDRERQTRPTD</sequence>
<dbReference type="Proteomes" id="UP000077787">
    <property type="component" value="Chromosome"/>
</dbReference>
<feature type="transmembrane region" description="Helical" evidence="1">
    <location>
        <begin position="66"/>
        <end position="91"/>
    </location>
</feature>
<dbReference type="EMBL" id="CP015641">
    <property type="protein sequence ID" value="ANF26729.1"/>
    <property type="molecule type" value="Genomic_DNA"/>
</dbReference>
<feature type="transmembrane region" description="Helical" evidence="1">
    <location>
        <begin position="137"/>
        <end position="162"/>
    </location>
</feature>
<keyword evidence="1" id="KW-0472">Membrane</keyword>
<keyword evidence="1" id="KW-0812">Transmembrane</keyword>
<keyword evidence="1" id="KW-1133">Transmembrane helix</keyword>
<feature type="transmembrane region" description="Helical" evidence="1">
    <location>
        <begin position="112"/>
        <end position="131"/>
    </location>
</feature>
<feature type="transmembrane region" description="Helical" evidence="1">
    <location>
        <begin position="20"/>
        <end position="40"/>
    </location>
</feature>
<evidence type="ECO:0000256" key="1">
    <source>
        <dbReference type="SAM" id="Phobius"/>
    </source>
</evidence>
<dbReference type="RefSeq" id="WP_064482048.1">
    <property type="nucleotide sequence ID" value="NZ_CP015641.1"/>
</dbReference>
<gene>
    <name evidence="2" type="ORF">PS273GM_17065</name>
</gene>
<dbReference type="AlphaFoldDB" id="A0A172WU14"/>
<protein>
    <recommendedName>
        <fullName evidence="4">DUF2254 domain-containing protein</fullName>
    </recommendedName>
</protein>
<proteinExistence type="predicted"/>
<accession>A0A172WU14</accession>